<dbReference type="Gene3D" id="3.30.565.10">
    <property type="entry name" value="Histidine kinase-like ATPase, C-terminal domain"/>
    <property type="match status" value="1"/>
</dbReference>
<feature type="transmembrane region" description="Helical" evidence="1">
    <location>
        <begin position="12"/>
        <end position="30"/>
    </location>
</feature>
<dbReference type="PANTHER" id="PTHR40448">
    <property type="entry name" value="TWO-COMPONENT SENSOR HISTIDINE KINASE"/>
    <property type="match status" value="1"/>
</dbReference>
<dbReference type="RefSeq" id="WP_186865003.1">
    <property type="nucleotide sequence ID" value="NZ_JACOPE010000001.1"/>
</dbReference>
<feature type="transmembrane region" description="Helical" evidence="1">
    <location>
        <begin position="62"/>
        <end position="81"/>
    </location>
</feature>
<keyword evidence="3" id="KW-0808">Transferase</keyword>
<gene>
    <name evidence="3" type="ORF">H8S40_08095</name>
</gene>
<dbReference type="Pfam" id="PF14501">
    <property type="entry name" value="HATPase_c_5"/>
    <property type="match status" value="1"/>
</dbReference>
<feature type="transmembrane region" description="Helical" evidence="1">
    <location>
        <begin position="181"/>
        <end position="203"/>
    </location>
</feature>
<keyword evidence="4" id="KW-1185">Reference proteome</keyword>
<dbReference type="SUPFAM" id="SSF55874">
    <property type="entry name" value="ATPase domain of HSP90 chaperone/DNA topoisomerase II/histidine kinase"/>
    <property type="match status" value="1"/>
</dbReference>
<evidence type="ECO:0000313" key="4">
    <source>
        <dbReference type="Proteomes" id="UP000631576"/>
    </source>
</evidence>
<evidence type="ECO:0000256" key="1">
    <source>
        <dbReference type="SAM" id="Phobius"/>
    </source>
</evidence>
<comment type="caution">
    <text evidence="3">The sequence shown here is derived from an EMBL/GenBank/DDBJ whole genome shotgun (WGS) entry which is preliminary data.</text>
</comment>
<keyword evidence="3" id="KW-0418">Kinase</keyword>
<dbReference type="Proteomes" id="UP000631576">
    <property type="component" value="Unassembled WGS sequence"/>
</dbReference>
<name>A0ABR7G7W3_9FIRM</name>
<dbReference type="InterPro" id="IPR032834">
    <property type="entry name" value="NatK-like_C"/>
</dbReference>
<dbReference type="PANTHER" id="PTHR40448:SF1">
    <property type="entry name" value="TWO-COMPONENT SENSOR HISTIDINE KINASE"/>
    <property type="match status" value="1"/>
</dbReference>
<protein>
    <submittedName>
        <fullName evidence="3">Sensor histidine kinase</fullName>
    </submittedName>
</protein>
<feature type="transmembrane region" description="Helical" evidence="1">
    <location>
        <begin position="37"/>
        <end position="56"/>
    </location>
</feature>
<dbReference type="EMBL" id="JACOPE010000001">
    <property type="protein sequence ID" value="MBC5683529.1"/>
    <property type="molecule type" value="Genomic_DNA"/>
</dbReference>
<dbReference type="CDD" id="cd16935">
    <property type="entry name" value="HATPase_AgrC-ComD-like"/>
    <property type="match status" value="1"/>
</dbReference>
<dbReference type="InterPro" id="IPR036890">
    <property type="entry name" value="HATPase_C_sf"/>
</dbReference>
<proteinExistence type="predicted"/>
<evidence type="ECO:0000313" key="3">
    <source>
        <dbReference type="EMBL" id="MBC5683529.1"/>
    </source>
</evidence>
<evidence type="ECO:0000259" key="2">
    <source>
        <dbReference type="Pfam" id="PF14501"/>
    </source>
</evidence>
<feature type="transmembrane region" description="Helical" evidence="1">
    <location>
        <begin position="156"/>
        <end position="175"/>
    </location>
</feature>
<keyword evidence="1" id="KW-1133">Transmembrane helix</keyword>
<feature type="transmembrane region" description="Helical" evidence="1">
    <location>
        <begin position="125"/>
        <end position="144"/>
    </location>
</feature>
<reference evidence="3 4" key="1">
    <citation type="submission" date="2020-08" db="EMBL/GenBank/DDBJ databases">
        <title>Genome public.</title>
        <authorList>
            <person name="Liu C."/>
            <person name="Sun Q."/>
        </authorList>
    </citation>
    <scope>NUCLEOTIDE SEQUENCE [LARGE SCALE GENOMIC DNA]</scope>
    <source>
        <strain evidence="3 4">NSJ-13</strain>
    </source>
</reference>
<feature type="domain" description="Sensor histidine kinase NatK-like C-terminal" evidence="2">
    <location>
        <begin position="324"/>
        <end position="421"/>
    </location>
</feature>
<accession>A0ABR7G7W3</accession>
<organism evidence="3 4">
    <name type="scientific">Ruminococcus hominis</name>
    <dbReference type="NCBI Taxonomy" id="2763065"/>
    <lineage>
        <taxon>Bacteria</taxon>
        <taxon>Bacillati</taxon>
        <taxon>Bacillota</taxon>
        <taxon>Clostridia</taxon>
        <taxon>Eubacteriales</taxon>
        <taxon>Oscillospiraceae</taxon>
        <taxon>Ruminococcus</taxon>
    </lineage>
</organism>
<keyword evidence="1" id="KW-0472">Membrane</keyword>
<sequence>MNFATLCDFINYGLVLFFGIVVSLYLADFPFEDHKSFYTLTICGFGIVQILFYFIMGETNLYHCYPLLIHLPLFLLIRFGLHRNLYMSMIAVLSAYLLCTPRKWFGTLIASFFDYNPVISDIASSLITIPLLFFVIKIIAPYIIKLKYENKTTQMLLFLLPLSYYILEYIFTVYTDLLYTGGAVIIDFLDSFLVLLYFILSMLTIEYASQRSRTERDNLLFTTVSIQAKKEIAQLSDSKKQAAIYRHDLRHHMNFIQNCIQEQKTEEALSYINEICTTLQSGAIQKYCENESVNLILSSYIEKAQALQIQTTISVTATDFSRFQITDLCSLLSNALENAIHACTQITYPEGRYINLKLYEKNEQLCINLANSYEEEPAFENDIPISHKSGHGFGVQSMISVVNKYSGIYGFFAQNGEFRFQATF</sequence>
<dbReference type="GO" id="GO:0016301">
    <property type="term" value="F:kinase activity"/>
    <property type="evidence" value="ECO:0007669"/>
    <property type="project" value="UniProtKB-KW"/>
</dbReference>
<keyword evidence="1" id="KW-0812">Transmembrane</keyword>